<evidence type="ECO:0000256" key="4">
    <source>
        <dbReference type="ARBA" id="ARBA00022989"/>
    </source>
</evidence>
<comment type="subcellular location">
    <subcellularLocation>
        <location evidence="1">Cell membrane</location>
        <topology evidence="1">Multi-pass membrane protein</topology>
    </subcellularLocation>
</comment>
<evidence type="ECO:0000256" key="3">
    <source>
        <dbReference type="ARBA" id="ARBA00022692"/>
    </source>
</evidence>
<feature type="transmembrane region" description="Helical" evidence="6">
    <location>
        <begin position="46"/>
        <end position="66"/>
    </location>
</feature>
<dbReference type="PANTHER" id="PTHR42770">
    <property type="entry name" value="AMINO ACID TRANSPORTER-RELATED"/>
    <property type="match status" value="1"/>
</dbReference>
<feature type="transmembrane region" description="Helical" evidence="6">
    <location>
        <begin position="195"/>
        <end position="214"/>
    </location>
</feature>
<dbReference type="Proteomes" id="UP000838324">
    <property type="component" value="Unassembled WGS sequence"/>
</dbReference>
<dbReference type="PANTHER" id="PTHR42770:SF8">
    <property type="entry name" value="PUTRESCINE IMPORTER PUUP"/>
    <property type="match status" value="1"/>
</dbReference>
<evidence type="ECO:0000313" key="8">
    <source>
        <dbReference type="Proteomes" id="UP000838324"/>
    </source>
</evidence>
<dbReference type="PIRSF" id="PIRSF006060">
    <property type="entry name" value="AA_transporter"/>
    <property type="match status" value="1"/>
</dbReference>
<feature type="transmembrane region" description="Helical" evidence="6">
    <location>
        <begin position="358"/>
        <end position="379"/>
    </location>
</feature>
<dbReference type="Pfam" id="PF13520">
    <property type="entry name" value="AA_permease_2"/>
    <property type="match status" value="1"/>
</dbReference>
<dbReference type="Gene3D" id="1.20.1740.10">
    <property type="entry name" value="Amino acid/polyamine transporter I"/>
    <property type="match status" value="1"/>
</dbReference>
<feature type="transmembrane region" description="Helical" evidence="6">
    <location>
        <begin position="391"/>
        <end position="409"/>
    </location>
</feature>
<keyword evidence="5 6" id="KW-0472">Membrane</keyword>
<feature type="transmembrane region" description="Helical" evidence="6">
    <location>
        <begin position="21"/>
        <end position="40"/>
    </location>
</feature>
<keyword evidence="4 6" id="KW-1133">Transmembrane helix</keyword>
<comment type="caution">
    <text evidence="7">The sequence shown here is derived from an EMBL/GenBank/DDBJ whole genome shotgun (WGS) entry which is preliminary data.</text>
</comment>
<evidence type="ECO:0000256" key="1">
    <source>
        <dbReference type="ARBA" id="ARBA00004651"/>
    </source>
</evidence>
<accession>A0ABN8FZX0</accession>
<dbReference type="RefSeq" id="WP_236332525.1">
    <property type="nucleotide sequence ID" value="NZ_CAKMMG010000001.1"/>
</dbReference>
<dbReference type="EMBL" id="CAKMMG010000001">
    <property type="protein sequence ID" value="CAH1195675.1"/>
    <property type="molecule type" value="Genomic_DNA"/>
</dbReference>
<keyword evidence="8" id="KW-1185">Reference proteome</keyword>
<feature type="transmembrane region" description="Helical" evidence="6">
    <location>
        <begin position="329"/>
        <end position="352"/>
    </location>
</feature>
<dbReference type="InterPro" id="IPR002293">
    <property type="entry name" value="AA/rel_permease1"/>
</dbReference>
<name>A0ABN8FZX0_9BACL</name>
<proteinExistence type="predicted"/>
<feature type="transmembrane region" description="Helical" evidence="6">
    <location>
        <begin position="415"/>
        <end position="432"/>
    </location>
</feature>
<evidence type="ECO:0000256" key="5">
    <source>
        <dbReference type="ARBA" id="ARBA00023136"/>
    </source>
</evidence>
<reference evidence="7" key="1">
    <citation type="submission" date="2022-01" db="EMBL/GenBank/DDBJ databases">
        <authorList>
            <person name="Criscuolo A."/>
        </authorList>
    </citation>
    <scope>NUCLEOTIDE SEQUENCE</scope>
    <source>
        <strain evidence="7">CIP111892</strain>
    </source>
</reference>
<feature type="transmembrane region" description="Helical" evidence="6">
    <location>
        <begin position="87"/>
        <end position="118"/>
    </location>
</feature>
<keyword evidence="2" id="KW-1003">Cell membrane</keyword>
<evidence type="ECO:0000313" key="7">
    <source>
        <dbReference type="EMBL" id="CAH1195675.1"/>
    </source>
</evidence>
<feature type="transmembrane region" description="Helical" evidence="6">
    <location>
        <begin position="155"/>
        <end position="175"/>
    </location>
</feature>
<keyword evidence="3 6" id="KW-0812">Transmembrane</keyword>
<evidence type="ECO:0000256" key="2">
    <source>
        <dbReference type="ARBA" id="ARBA00022475"/>
    </source>
</evidence>
<feature type="transmembrane region" description="Helical" evidence="6">
    <location>
        <begin position="284"/>
        <end position="309"/>
    </location>
</feature>
<organism evidence="7 8">
    <name type="scientific">Paenibacillus auburnensis</name>
    <dbReference type="NCBI Taxonomy" id="2905649"/>
    <lineage>
        <taxon>Bacteria</taxon>
        <taxon>Bacillati</taxon>
        <taxon>Bacillota</taxon>
        <taxon>Bacilli</taxon>
        <taxon>Bacillales</taxon>
        <taxon>Paenibacillaceae</taxon>
        <taxon>Paenibacillus</taxon>
    </lineage>
</organism>
<sequence>MQKTEGVLHVPARVMTQGRQVIFGISLMAPIAIFGTYGVANELSKGLLPAAYLLAFLVMLITAYSYGRMVKVYPTSGSAYGYVQKSVHPLAGFLVGWMLLLDYAFVPMLSVLFLGLALHEMVPVIPVVVWVALFIALSTLINIRGLQMAIKVNRIMVGLQFVLIAIFFGTCIYALVSPSPGHSLLSSAPFWNPDFSMLSVIAGTALVCQSFLGFDAVTTIAEESVEPERTIPRTLIFVTILNGIVFILIAYFGVLAYQGRSFISSDTAAVELVEFLGGPLFETLFMLVTAASVFTLIVSQQAGISRLLFVMGRDRVFPEKLFCYTHPRYGTPVGGIVFIGVLTVAACMIFDLVTLASLINLGAFVAFAFVNLCVILHYFVKRRLRTPKAVLIYLLLPAIGIGSNIWLLTSLSPQAFLVGGIWFAAGLLYLTVRTKVFTQIPDWGLFDTSL</sequence>
<dbReference type="InterPro" id="IPR050367">
    <property type="entry name" value="APC_superfamily"/>
</dbReference>
<evidence type="ECO:0000256" key="6">
    <source>
        <dbReference type="SAM" id="Phobius"/>
    </source>
</evidence>
<feature type="transmembrane region" description="Helical" evidence="6">
    <location>
        <begin position="235"/>
        <end position="257"/>
    </location>
</feature>
<gene>
    <name evidence="7" type="primary">puuP</name>
    <name evidence="7" type="ORF">PAECIP111892_02085</name>
</gene>
<protein>
    <submittedName>
        <fullName evidence="7">Putrescine importer PuuP</fullName>
    </submittedName>
</protein>
<feature type="transmembrane region" description="Helical" evidence="6">
    <location>
        <begin position="124"/>
        <end position="143"/>
    </location>
</feature>